<dbReference type="PROSITE" id="PS50052">
    <property type="entry name" value="GUANYLATE_KINASE_2"/>
    <property type="match status" value="1"/>
</dbReference>
<dbReference type="SMART" id="SM00072">
    <property type="entry name" value="GuKc"/>
    <property type="match status" value="1"/>
</dbReference>
<feature type="domain" description="L27" evidence="7">
    <location>
        <begin position="52"/>
        <end position="109"/>
    </location>
</feature>
<dbReference type="Pfam" id="PF00595">
    <property type="entry name" value="PDZ"/>
    <property type="match status" value="1"/>
</dbReference>
<protein>
    <submittedName>
        <fullName evidence="8">MAGUK p55 subfamily member 3 isoform X2</fullName>
    </submittedName>
</protein>
<dbReference type="Gene3D" id="3.40.50.300">
    <property type="entry name" value="P-loop containing nucleotide triphosphate hydrolases"/>
    <property type="match status" value="1"/>
</dbReference>
<dbReference type="PROSITE" id="PS51022">
    <property type="entry name" value="L27"/>
    <property type="match status" value="2"/>
</dbReference>
<dbReference type="Gene3D" id="2.30.42.10">
    <property type="match status" value="1"/>
</dbReference>
<dbReference type="InterPro" id="IPR050716">
    <property type="entry name" value="MAGUK"/>
</dbReference>
<feature type="domain" description="SH3" evidence="4">
    <location>
        <begin position="217"/>
        <end position="287"/>
    </location>
</feature>
<dbReference type="SMART" id="SM00228">
    <property type="entry name" value="PDZ"/>
    <property type="match status" value="1"/>
</dbReference>
<dbReference type="InterPro" id="IPR020590">
    <property type="entry name" value="Guanylate_kinase_CS"/>
</dbReference>
<feature type="domain" description="Guanylate kinase-like" evidence="5">
    <location>
        <begin position="375"/>
        <end position="561"/>
    </location>
</feature>
<reference evidence="8" key="1">
    <citation type="submission" date="2020-07" db="EMBL/GenBank/DDBJ databases">
        <title>Clarias magur genome sequencing, assembly and annotation.</title>
        <authorList>
            <person name="Kushwaha B."/>
            <person name="Kumar R."/>
            <person name="Das P."/>
            <person name="Joshi C.G."/>
            <person name="Kumar D."/>
            <person name="Nagpure N.S."/>
            <person name="Pandey M."/>
            <person name="Agarwal S."/>
            <person name="Srivastava S."/>
            <person name="Singh M."/>
            <person name="Sahoo L."/>
            <person name="Jayasankar P."/>
            <person name="Meher P.K."/>
            <person name="Koringa P.G."/>
            <person name="Iquebal M.A."/>
            <person name="Das S.P."/>
            <person name="Bit A."/>
            <person name="Patnaik S."/>
            <person name="Patel N."/>
            <person name="Shah T.M."/>
            <person name="Hinsu A."/>
            <person name="Jena J.K."/>
        </authorList>
    </citation>
    <scope>NUCLEOTIDE SEQUENCE</scope>
    <source>
        <strain evidence="8">CIFAMagur01</strain>
        <tissue evidence="8">Testis</tissue>
    </source>
</reference>
<evidence type="ECO:0000259" key="5">
    <source>
        <dbReference type="PROSITE" id="PS50052"/>
    </source>
</evidence>
<organism evidence="8 9">
    <name type="scientific">Clarias magur</name>
    <name type="common">Asian catfish</name>
    <name type="synonym">Macropteronotus magur</name>
    <dbReference type="NCBI Taxonomy" id="1594786"/>
    <lineage>
        <taxon>Eukaryota</taxon>
        <taxon>Metazoa</taxon>
        <taxon>Chordata</taxon>
        <taxon>Craniata</taxon>
        <taxon>Vertebrata</taxon>
        <taxon>Euteleostomi</taxon>
        <taxon>Actinopterygii</taxon>
        <taxon>Neopterygii</taxon>
        <taxon>Teleostei</taxon>
        <taxon>Ostariophysi</taxon>
        <taxon>Siluriformes</taxon>
        <taxon>Clariidae</taxon>
        <taxon>Clarias</taxon>
    </lineage>
</organism>
<comment type="caution">
    <text evidence="8">The sequence shown here is derived from an EMBL/GenBank/DDBJ whole genome shotgun (WGS) entry which is preliminary data.</text>
</comment>
<dbReference type="InterPro" id="IPR001452">
    <property type="entry name" value="SH3_domain"/>
</dbReference>
<sequence>LHETLALLTSQLRPDANHKEDMVFLRDVFSERSLTYLMKIHEKLRQYERQSPIPVLHSASSLAEDVAEELQSGPMSVDEKELLHLLTSPHLRALLSVHDTVAQKNFDPVLPPLPDDFEDELEEESVKIVRLVKNKEPLGATIRRDDSTGAVIVARVMKGGAADRSGLVHIGDELREVNGISVMHKRPDEISQLLSQSQGSITLKIIPAIKEEDRLKESKVFMRALFDYVPLEDKATPCQEAGLPFKRGDILQVVSQDDTTWWQAKRVGDSNLRAGLIPSKQFQERRLAYRHKMGSLPNSKSLRQTAYDQGCDKEDCDCEGYFNGHYIAGLRRSFRLSRKDRHSSSGDANASDPTEPELLTYEEVTRYQQRASERPRLVVLIGSLGARINELKQKVIAENPHRYAVAVPHTTRPRKSHEKEGVEYHFVSKQAFEADAQNNKFIEYGEYKDNQYGTSIEAIRSVQAKNKMCLVDVQPEALHTLRTAEFKPYVIFVKPRIPEGRRRRSASSPAAGEHGRLTEEDLQEMRQSAQQIEQEYGHQVDRVLIKEDTPSACAELRVILERLEREAFWLPVSWSITDVCLWMSRQEGQFQKGSAVHLVPRILKMYKAIRACESGNLCWTFLKGSPSNISKMLVLDNIRPLTYRPVCGAPEPEH</sequence>
<dbReference type="FunFam" id="3.30.63.10:FF:000002">
    <property type="entry name" value="Guanylate kinase 1"/>
    <property type="match status" value="1"/>
</dbReference>
<dbReference type="PROSITE" id="PS50002">
    <property type="entry name" value="SH3"/>
    <property type="match status" value="1"/>
</dbReference>
<dbReference type="EMBL" id="QNUK01001239">
    <property type="protein sequence ID" value="KAF5885459.1"/>
    <property type="molecule type" value="Genomic_DNA"/>
</dbReference>
<feature type="domain" description="L27" evidence="7">
    <location>
        <begin position="1"/>
        <end position="51"/>
    </location>
</feature>
<dbReference type="Gene3D" id="2.30.30.40">
    <property type="entry name" value="SH3 Domains"/>
    <property type="match status" value="1"/>
</dbReference>
<dbReference type="SMART" id="SM00326">
    <property type="entry name" value="SH3"/>
    <property type="match status" value="1"/>
</dbReference>
<gene>
    <name evidence="8" type="ORF">DAT39_022705</name>
</gene>
<evidence type="ECO:0000259" key="7">
    <source>
        <dbReference type="PROSITE" id="PS51022"/>
    </source>
</evidence>
<feature type="non-terminal residue" evidence="8">
    <location>
        <position position="1"/>
    </location>
</feature>
<dbReference type="SUPFAM" id="SSF52540">
    <property type="entry name" value="P-loop containing nucleoside triphosphate hydrolases"/>
    <property type="match status" value="1"/>
</dbReference>
<dbReference type="Pfam" id="PF00625">
    <property type="entry name" value="Guanylate_kin"/>
    <property type="match status" value="1"/>
</dbReference>
<accession>A0A8J4WNG5</accession>
<dbReference type="InterPro" id="IPR036892">
    <property type="entry name" value="L27_dom_sf"/>
</dbReference>
<evidence type="ECO:0000313" key="8">
    <source>
        <dbReference type="EMBL" id="KAF5885459.1"/>
    </source>
</evidence>
<dbReference type="InterPro" id="IPR014775">
    <property type="entry name" value="L27_C"/>
</dbReference>
<evidence type="ECO:0000256" key="1">
    <source>
        <dbReference type="ARBA" id="ARBA00007014"/>
    </source>
</evidence>
<dbReference type="PANTHER" id="PTHR23122">
    <property type="entry name" value="MEMBRANE-ASSOCIATED GUANYLATE KINASE MAGUK"/>
    <property type="match status" value="1"/>
</dbReference>
<dbReference type="InterPro" id="IPR008145">
    <property type="entry name" value="GK/Ca_channel_bsu"/>
</dbReference>
<proteinExistence type="inferred from homology"/>
<dbReference type="InterPro" id="IPR027417">
    <property type="entry name" value="P-loop_NTPase"/>
</dbReference>
<dbReference type="InterPro" id="IPR001478">
    <property type="entry name" value="PDZ"/>
</dbReference>
<dbReference type="InterPro" id="IPR036034">
    <property type="entry name" value="PDZ_sf"/>
</dbReference>
<keyword evidence="9" id="KW-1185">Reference proteome</keyword>
<evidence type="ECO:0000313" key="9">
    <source>
        <dbReference type="Proteomes" id="UP000727407"/>
    </source>
</evidence>
<dbReference type="CDD" id="cd06799">
    <property type="entry name" value="PDZ_MPP3-MPP4-MPP7-like"/>
    <property type="match status" value="1"/>
</dbReference>
<dbReference type="OrthoDB" id="439127at2759"/>
<keyword evidence="2 3" id="KW-0728">SH3 domain</keyword>
<evidence type="ECO:0000259" key="4">
    <source>
        <dbReference type="PROSITE" id="PS50002"/>
    </source>
</evidence>
<evidence type="ECO:0000256" key="3">
    <source>
        <dbReference type="PROSITE-ProRule" id="PRU00192"/>
    </source>
</evidence>
<dbReference type="Pfam" id="PF02828">
    <property type="entry name" value="L27"/>
    <property type="match status" value="2"/>
</dbReference>
<dbReference type="InterPro" id="IPR008144">
    <property type="entry name" value="Guanylate_kin-like_dom"/>
</dbReference>
<dbReference type="Pfam" id="PF07653">
    <property type="entry name" value="SH3_2"/>
    <property type="match status" value="1"/>
</dbReference>
<dbReference type="Gene3D" id="1.10.287.650">
    <property type="entry name" value="L27 domain"/>
    <property type="match status" value="1"/>
</dbReference>
<dbReference type="SUPFAM" id="SSF101288">
    <property type="entry name" value="L27 domain"/>
    <property type="match status" value="1"/>
</dbReference>
<name>A0A8J4WNG5_CLAMG</name>
<dbReference type="SUPFAM" id="SSF50156">
    <property type="entry name" value="PDZ domain-like"/>
    <property type="match status" value="1"/>
</dbReference>
<evidence type="ECO:0000256" key="2">
    <source>
        <dbReference type="ARBA" id="ARBA00022443"/>
    </source>
</evidence>
<dbReference type="SUPFAM" id="SSF50044">
    <property type="entry name" value="SH3-domain"/>
    <property type="match status" value="1"/>
</dbReference>
<comment type="similarity">
    <text evidence="1">Belongs to the MAGUK family.</text>
</comment>
<evidence type="ECO:0000259" key="6">
    <source>
        <dbReference type="PROSITE" id="PS50106"/>
    </source>
</evidence>
<dbReference type="InterPro" id="IPR004172">
    <property type="entry name" value="L27_dom"/>
</dbReference>
<dbReference type="Proteomes" id="UP000727407">
    <property type="component" value="Unassembled WGS sequence"/>
</dbReference>
<dbReference type="AlphaFoldDB" id="A0A8J4WNG5"/>
<dbReference type="PROSITE" id="PS50106">
    <property type="entry name" value="PDZ"/>
    <property type="match status" value="1"/>
</dbReference>
<dbReference type="InterPro" id="IPR036028">
    <property type="entry name" value="SH3-like_dom_sf"/>
</dbReference>
<dbReference type="PROSITE" id="PS00856">
    <property type="entry name" value="GUANYLATE_KINASE_1"/>
    <property type="match status" value="1"/>
</dbReference>
<dbReference type="SMART" id="SM00569">
    <property type="entry name" value="L27"/>
    <property type="match status" value="2"/>
</dbReference>
<feature type="domain" description="PDZ" evidence="6">
    <location>
        <begin position="128"/>
        <end position="209"/>
    </location>
</feature>